<reference evidence="3" key="1">
    <citation type="journal article" date="2019" name="Int. J. Syst. Evol. Microbiol.">
        <title>The Global Catalogue of Microorganisms (GCM) 10K type strain sequencing project: providing services to taxonomists for standard genome sequencing and annotation.</title>
        <authorList>
            <consortium name="The Broad Institute Genomics Platform"/>
            <consortium name="The Broad Institute Genome Sequencing Center for Infectious Disease"/>
            <person name="Wu L."/>
            <person name="Ma J."/>
        </authorList>
    </citation>
    <scope>NUCLEOTIDE SEQUENCE [LARGE SCALE GENOMIC DNA]</scope>
    <source>
        <strain evidence="3">JCM 17563</strain>
    </source>
</reference>
<sequence>MAAMPGMGMPAPTGDQDRDFARMMIVHHQGAIEMARQQLARGRDPGLRNLANEIIAAQEREIAVLNAYLDRTGGR</sequence>
<comment type="caution">
    <text evidence="2">The sequence shown here is derived from an EMBL/GenBank/DDBJ whole genome shotgun (WGS) entry which is preliminary data.</text>
</comment>
<dbReference type="PANTHER" id="PTHR36933">
    <property type="entry name" value="SLL0788 PROTEIN"/>
    <property type="match status" value="1"/>
</dbReference>
<protein>
    <recommendedName>
        <fullName evidence="1">DUF305 domain-containing protein</fullName>
    </recommendedName>
</protein>
<dbReference type="InterPro" id="IPR012347">
    <property type="entry name" value="Ferritin-like"/>
</dbReference>
<dbReference type="PANTHER" id="PTHR36933:SF1">
    <property type="entry name" value="SLL0788 PROTEIN"/>
    <property type="match status" value="1"/>
</dbReference>
<evidence type="ECO:0000313" key="3">
    <source>
        <dbReference type="Proteomes" id="UP001500235"/>
    </source>
</evidence>
<dbReference type="Pfam" id="PF03713">
    <property type="entry name" value="DUF305"/>
    <property type="match status" value="1"/>
</dbReference>
<dbReference type="SUPFAM" id="SSF47240">
    <property type="entry name" value="Ferritin-like"/>
    <property type="match status" value="1"/>
</dbReference>
<name>A0ABP7SD97_9SPHN</name>
<gene>
    <name evidence="2" type="ORF">GCM10022280_03900</name>
</gene>
<dbReference type="InterPro" id="IPR005183">
    <property type="entry name" value="DUF305_CopM-like"/>
</dbReference>
<dbReference type="EMBL" id="BAABBQ010000001">
    <property type="protein sequence ID" value="GAA4009983.1"/>
    <property type="molecule type" value="Genomic_DNA"/>
</dbReference>
<keyword evidence="3" id="KW-1185">Reference proteome</keyword>
<organism evidence="2 3">
    <name type="scientific">Sphingomonas swuensis</name>
    <dbReference type="NCBI Taxonomy" id="977800"/>
    <lineage>
        <taxon>Bacteria</taxon>
        <taxon>Pseudomonadati</taxon>
        <taxon>Pseudomonadota</taxon>
        <taxon>Alphaproteobacteria</taxon>
        <taxon>Sphingomonadales</taxon>
        <taxon>Sphingomonadaceae</taxon>
        <taxon>Sphingomonas</taxon>
    </lineage>
</organism>
<feature type="domain" description="DUF305" evidence="1">
    <location>
        <begin position="13"/>
        <end position="69"/>
    </location>
</feature>
<dbReference type="Proteomes" id="UP001500235">
    <property type="component" value="Unassembled WGS sequence"/>
</dbReference>
<evidence type="ECO:0000313" key="2">
    <source>
        <dbReference type="EMBL" id="GAA4009983.1"/>
    </source>
</evidence>
<proteinExistence type="predicted"/>
<accession>A0ABP7SD97</accession>
<evidence type="ECO:0000259" key="1">
    <source>
        <dbReference type="Pfam" id="PF03713"/>
    </source>
</evidence>
<dbReference type="InterPro" id="IPR009078">
    <property type="entry name" value="Ferritin-like_SF"/>
</dbReference>
<dbReference type="Gene3D" id="1.20.1260.10">
    <property type="match status" value="1"/>
</dbReference>